<accession>A0A8G2BFD1</accession>
<dbReference type="Pfam" id="PF12838">
    <property type="entry name" value="Fer4_7"/>
    <property type="match status" value="2"/>
</dbReference>
<sequence>MSRSRTSTPAQPAGPDRARRAFLRGAFLAGGADATPEPLRPPWTDDGRVLDACTRCGDCLRACPEGILIAGDGGFPEVDFGAGSGTCTFCGACAGACRAEVFEPARNPAWTVTAVISEQRCLAVAGVHCETCRDACGEAAVRFRPRLGGPPRPELEPDRCTGCGACAGTCPADAITLQPEAA</sequence>
<dbReference type="InterPro" id="IPR017896">
    <property type="entry name" value="4Fe4S_Fe-S-bd"/>
</dbReference>
<feature type="binding site" evidence="6">
    <location>
        <position position="160"/>
    </location>
    <ligand>
        <name>[4Fe-4S] cluster</name>
        <dbReference type="ChEBI" id="CHEBI:49883"/>
        <label>3</label>
    </ligand>
</feature>
<keyword evidence="9" id="KW-1185">Reference proteome</keyword>
<dbReference type="InterPro" id="IPR017900">
    <property type="entry name" value="4Fe4S_Fe_S_CS"/>
</dbReference>
<feature type="binding site" evidence="6">
    <location>
        <position position="56"/>
    </location>
    <ligand>
        <name>[4Fe-4S] cluster</name>
        <dbReference type="ChEBI" id="CHEBI:49883"/>
        <label>1</label>
    </ligand>
</feature>
<feature type="binding site" evidence="6">
    <location>
        <position position="163"/>
    </location>
    <ligand>
        <name>[4Fe-4S] cluster</name>
        <dbReference type="ChEBI" id="CHEBI:49883"/>
        <label>3</label>
    </ligand>
</feature>
<feature type="binding site" evidence="6">
    <location>
        <position position="170"/>
    </location>
    <ligand>
        <name>[4Fe-4S] cluster</name>
        <dbReference type="ChEBI" id="CHEBI:49883"/>
        <label>3</label>
    </ligand>
</feature>
<dbReference type="PANTHER" id="PTHR43687:SF1">
    <property type="entry name" value="FERREDOXIN III"/>
    <property type="match status" value="1"/>
</dbReference>
<organism evidence="8 9">
    <name type="scientific">Thalassobaculum litoreum DSM 18839</name>
    <dbReference type="NCBI Taxonomy" id="1123362"/>
    <lineage>
        <taxon>Bacteria</taxon>
        <taxon>Pseudomonadati</taxon>
        <taxon>Pseudomonadota</taxon>
        <taxon>Alphaproteobacteria</taxon>
        <taxon>Rhodospirillales</taxon>
        <taxon>Thalassobaculaceae</taxon>
        <taxon>Thalassobaculum</taxon>
    </lineage>
</organism>
<keyword evidence="6" id="KW-0963">Cytoplasm</keyword>
<feature type="binding site" evidence="6">
    <location>
        <position position="97"/>
    </location>
    <ligand>
        <name>[4Fe-4S] cluster</name>
        <dbReference type="ChEBI" id="CHEBI:49883"/>
        <label>2</label>
    </ligand>
</feature>
<evidence type="ECO:0000313" key="9">
    <source>
        <dbReference type="Proteomes" id="UP000198615"/>
    </source>
</evidence>
<feature type="binding site" evidence="6">
    <location>
        <position position="166"/>
    </location>
    <ligand>
        <name>[4Fe-4S] cluster</name>
        <dbReference type="ChEBI" id="CHEBI:49883"/>
        <label>3</label>
    </ligand>
</feature>
<feature type="domain" description="4Fe-4S ferredoxin-type" evidence="7">
    <location>
        <begin position="151"/>
        <end position="180"/>
    </location>
</feature>
<keyword evidence="1 6" id="KW-0004">4Fe-4S</keyword>
<evidence type="ECO:0000259" key="7">
    <source>
        <dbReference type="PROSITE" id="PS51379"/>
    </source>
</evidence>
<feature type="binding site" evidence="6">
    <location>
        <position position="87"/>
    </location>
    <ligand>
        <name>[4Fe-4S] cluster</name>
        <dbReference type="ChEBI" id="CHEBI:49883"/>
        <label>2</label>
    </ligand>
</feature>
<keyword evidence="5 6" id="KW-0411">Iron-sulfur</keyword>
<evidence type="ECO:0000256" key="1">
    <source>
        <dbReference type="ARBA" id="ARBA00022485"/>
    </source>
</evidence>
<feature type="binding site" evidence="6">
    <location>
        <position position="59"/>
    </location>
    <ligand>
        <name>[4Fe-4S] cluster</name>
        <dbReference type="ChEBI" id="CHEBI:49883"/>
        <label>1</label>
    </ligand>
</feature>
<dbReference type="SUPFAM" id="SSF54862">
    <property type="entry name" value="4Fe-4S ferredoxins"/>
    <property type="match status" value="1"/>
</dbReference>
<dbReference type="PROSITE" id="PS51379">
    <property type="entry name" value="4FE4S_FER_2"/>
    <property type="match status" value="3"/>
</dbReference>
<proteinExistence type="inferred from homology"/>
<keyword evidence="4 6" id="KW-0408">Iron</keyword>
<dbReference type="InterPro" id="IPR004496">
    <property type="entry name" value="NapF"/>
</dbReference>
<comment type="similarity">
    <text evidence="6">Belongs to the NapF family.</text>
</comment>
<comment type="function">
    <text evidence="6">Could be involved in the maturation of NapA, the catalytic subunit of the periplasmic nitrate reductase, before its export into the periplasm.</text>
</comment>
<evidence type="ECO:0000256" key="6">
    <source>
        <dbReference type="HAMAP-Rule" id="MF_02201"/>
    </source>
</evidence>
<comment type="caution">
    <text evidence="8">The sequence shown here is derived from an EMBL/GenBank/DDBJ whole genome shotgun (WGS) entry which is preliminary data.</text>
</comment>
<dbReference type="InterPro" id="IPR050572">
    <property type="entry name" value="Fe-S_Ferredoxin"/>
</dbReference>
<dbReference type="Proteomes" id="UP000198615">
    <property type="component" value="Unassembled WGS sequence"/>
</dbReference>
<dbReference type="GO" id="GO:0051539">
    <property type="term" value="F:4 iron, 4 sulfur cluster binding"/>
    <property type="evidence" value="ECO:0007669"/>
    <property type="project" value="UniProtKB-UniRule"/>
</dbReference>
<evidence type="ECO:0000256" key="2">
    <source>
        <dbReference type="ARBA" id="ARBA00022723"/>
    </source>
</evidence>
<dbReference type="RefSeq" id="WP_093148696.1">
    <property type="nucleotide sequence ID" value="NZ_FNBW01000003.1"/>
</dbReference>
<dbReference type="OrthoDB" id="9800445at2"/>
<keyword evidence="2 6" id="KW-0479">Metal-binding</keyword>
<protein>
    <recommendedName>
        <fullName evidence="6">Ferredoxin-type protein NapF</fullName>
    </recommendedName>
</protein>
<comment type="cofactor">
    <cofactor evidence="6">
        <name>[4Fe-4S] cluster</name>
        <dbReference type="ChEBI" id="CHEBI:49883"/>
    </cofactor>
</comment>
<dbReference type="AlphaFoldDB" id="A0A8G2BFD1"/>
<dbReference type="HAMAP" id="MF_02201">
    <property type="entry name" value="NapF"/>
    <property type="match status" value="1"/>
</dbReference>
<feature type="binding site" evidence="6">
    <location>
        <position position="53"/>
    </location>
    <ligand>
        <name>[4Fe-4S] cluster</name>
        <dbReference type="ChEBI" id="CHEBI:49883"/>
        <label>1</label>
    </ligand>
</feature>
<comment type="subunit">
    <text evidence="6">Interacts with the cytoplasmic NapA precursor.</text>
</comment>
<feature type="domain" description="4Fe-4S ferredoxin-type" evidence="7">
    <location>
        <begin position="74"/>
        <end position="107"/>
    </location>
</feature>
<dbReference type="PROSITE" id="PS00198">
    <property type="entry name" value="4FE4S_FER_1"/>
    <property type="match status" value="2"/>
</dbReference>
<dbReference type="GO" id="GO:0005737">
    <property type="term" value="C:cytoplasm"/>
    <property type="evidence" value="ECO:0007669"/>
    <property type="project" value="UniProtKB-SubCell"/>
</dbReference>
<reference evidence="8 9" key="1">
    <citation type="submission" date="2016-10" db="EMBL/GenBank/DDBJ databases">
        <authorList>
            <person name="Varghese N."/>
            <person name="Submissions S."/>
        </authorList>
    </citation>
    <scope>NUCLEOTIDE SEQUENCE [LARGE SCALE GENOMIC DNA]</scope>
    <source>
        <strain evidence="8 9">DSM 18839</strain>
    </source>
</reference>
<dbReference type="GO" id="GO:0046872">
    <property type="term" value="F:metal ion binding"/>
    <property type="evidence" value="ECO:0007669"/>
    <property type="project" value="UniProtKB-KW"/>
</dbReference>
<keyword evidence="3 6" id="KW-0677">Repeat</keyword>
<dbReference type="NCBIfam" id="TIGR00402">
    <property type="entry name" value="napF"/>
    <property type="match status" value="1"/>
</dbReference>
<gene>
    <name evidence="6" type="primary">napF</name>
    <name evidence="8" type="ORF">SAMN05660686_01048</name>
</gene>
<dbReference type="EMBL" id="FNBW01000003">
    <property type="protein sequence ID" value="SDF37220.1"/>
    <property type="molecule type" value="Genomic_DNA"/>
</dbReference>
<feature type="binding site" evidence="6">
    <location>
        <position position="90"/>
    </location>
    <ligand>
        <name>[4Fe-4S] cluster</name>
        <dbReference type="ChEBI" id="CHEBI:49883"/>
        <label>2</label>
    </ligand>
</feature>
<evidence type="ECO:0000313" key="8">
    <source>
        <dbReference type="EMBL" id="SDF37220.1"/>
    </source>
</evidence>
<feature type="binding site" evidence="6">
    <location>
        <position position="93"/>
    </location>
    <ligand>
        <name>[4Fe-4S] cluster</name>
        <dbReference type="ChEBI" id="CHEBI:49883"/>
        <label>2</label>
    </ligand>
</feature>
<dbReference type="Gene3D" id="3.30.70.20">
    <property type="match status" value="2"/>
</dbReference>
<dbReference type="PANTHER" id="PTHR43687">
    <property type="entry name" value="ADENYLYLSULFATE REDUCTASE, BETA SUBUNIT"/>
    <property type="match status" value="1"/>
</dbReference>
<feature type="binding site" evidence="6">
    <location>
        <position position="63"/>
    </location>
    <ligand>
        <name>[4Fe-4S] cluster</name>
        <dbReference type="ChEBI" id="CHEBI:49883"/>
        <label>1</label>
    </ligand>
</feature>
<feature type="domain" description="4Fe-4S ferredoxin-type" evidence="7">
    <location>
        <begin position="40"/>
        <end position="73"/>
    </location>
</feature>
<evidence type="ECO:0000256" key="4">
    <source>
        <dbReference type="ARBA" id="ARBA00023004"/>
    </source>
</evidence>
<evidence type="ECO:0000256" key="5">
    <source>
        <dbReference type="ARBA" id="ARBA00023014"/>
    </source>
</evidence>
<dbReference type="CDD" id="cd10564">
    <property type="entry name" value="NapF_like"/>
    <property type="match status" value="1"/>
</dbReference>
<comment type="subcellular location">
    <subcellularLocation>
        <location evidence="6">Cytoplasm</location>
    </subcellularLocation>
</comment>
<name>A0A8G2BFD1_9PROT</name>
<evidence type="ECO:0000256" key="3">
    <source>
        <dbReference type="ARBA" id="ARBA00022737"/>
    </source>
</evidence>